<dbReference type="Pfam" id="PF12741">
    <property type="entry name" value="SusD-like"/>
    <property type="match status" value="1"/>
</dbReference>
<organism evidence="3 5">
    <name type="scientific">Parabacteroides distasonis</name>
    <dbReference type="NCBI Taxonomy" id="823"/>
    <lineage>
        <taxon>Bacteria</taxon>
        <taxon>Pseudomonadati</taxon>
        <taxon>Bacteroidota</taxon>
        <taxon>Bacteroidia</taxon>
        <taxon>Bacteroidales</taxon>
        <taxon>Tannerellaceae</taxon>
        <taxon>Parabacteroides</taxon>
    </lineage>
</organism>
<protein>
    <submittedName>
        <fullName evidence="3">SusD/RagB family nutrient-binding outer membrane lipoprotein</fullName>
    </submittedName>
    <submittedName>
        <fullName evidence="2">Susd and RagB outer membrane lipoprotein</fullName>
    </submittedName>
</protein>
<feature type="signal peptide" evidence="1">
    <location>
        <begin position="1"/>
        <end position="20"/>
    </location>
</feature>
<name>A0A174DQF5_PARDI</name>
<comment type="caution">
    <text evidence="3">The sequence shown here is derived from an EMBL/GenBank/DDBJ whole genome shotgun (WGS) entry which is preliminary data.</text>
</comment>
<evidence type="ECO:0000313" key="5">
    <source>
        <dbReference type="Proteomes" id="UP000441358"/>
    </source>
</evidence>
<dbReference type="SUPFAM" id="SSF48452">
    <property type="entry name" value="TPR-like"/>
    <property type="match status" value="1"/>
</dbReference>
<dbReference type="Proteomes" id="UP000441358">
    <property type="component" value="Unassembled WGS sequence"/>
</dbReference>
<dbReference type="InterPro" id="IPR041662">
    <property type="entry name" value="SusD-like_2"/>
</dbReference>
<evidence type="ECO:0000313" key="3">
    <source>
        <dbReference type="EMBL" id="MRZ49880.1"/>
    </source>
</evidence>
<keyword evidence="1" id="KW-0732">Signal</keyword>
<accession>A0A174DQF5</accession>
<dbReference type="InterPro" id="IPR011990">
    <property type="entry name" value="TPR-like_helical_dom_sf"/>
</dbReference>
<dbReference type="RefSeq" id="WP_036632504.1">
    <property type="nucleotide sequence ID" value="NZ_CABMKT010000002.1"/>
</dbReference>
<dbReference type="Gene3D" id="1.25.40.390">
    <property type="match status" value="2"/>
</dbReference>
<dbReference type="PROSITE" id="PS51257">
    <property type="entry name" value="PROKAR_LIPOPROTEIN"/>
    <property type="match status" value="1"/>
</dbReference>
<reference evidence="2 4" key="1">
    <citation type="submission" date="2015-09" db="EMBL/GenBank/DDBJ databases">
        <authorList>
            <consortium name="Pathogen Informatics"/>
        </authorList>
    </citation>
    <scope>NUCLEOTIDE SEQUENCE [LARGE SCALE GENOMIC DNA]</scope>
    <source>
        <strain evidence="2 4">2789STDY5608822</strain>
    </source>
</reference>
<dbReference type="InterPro" id="IPR024302">
    <property type="entry name" value="SusD-like"/>
</dbReference>
<dbReference type="EMBL" id="CYYK01000006">
    <property type="protein sequence ID" value="CUO26306.1"/>
    <property type="molecule type" value="Genomic_DNA"/>
</dbReference>
<dbReference type="Proteomes" id="UP000095455">
    <property type="component" value="Unassembled WGS sequence"/>
</dbReference>
<sequence length="625" mass="70852">MKKYHYITSLLLAGSSLLMSGCQDDFSELKQDPSTVTKGDIGYLFAQGVLDFEPSDYTYWFYNADQMYQWTQLLVSTGGVTSTVFDGGMNPGFKSIDVLKYANEIKYVRSQMSEEESAQYEAYEAAINVLCAYMGIFDSDFIGNISHTEAAQALHGGTLTPKYDSVERLYELWLNNMDEAITTFTTAQNQVFEGAQDAIYNGQKEKWAKLANSLKLKIAARLISQNRQKAIQIAEQVANASCGVLNGTDDDFLFNKATYNSSNQDKTYHWNNGILQSVGGSKTLIDFMVNNRDLRVRFVFQKNEWNSNVVQLFFDAGKQAQIPHYIMESIDYSVRADGKYKFNAWKGAGEPWVRYQGFPLDYNAGQQAGKFGDWFNYNINCKYNDDYIYEPFSRFQQEQVYGRIDFTYPVAAGDPVIQDIEDNPWYGMYMTTAEVNLYLAEFKLLGANLPGSAQDYFNKALRASVEEYDRLARSNKIPYYGTTYNYDPNEKPIDLVAGEIDEMMSYKDYQLTGNKASDLEKVYIQQILHFLMSPIDAYSTARRSGVPKIGSSIFPRMDYSANGYPVTNIPRRVALNAPNPTDLMYDNLIEAYKEQGLSVGSGDILNSERIWQDTNAPQWGAGPIL</sequence>
<proteinExistence type="predicted"/>
<gene>
    <name evidence="2" type="ORF">ERS852380_01896</name>
    <name evidence="3" type="ORF">GKD66_06450</name>
</gene>
<evidence type="ECO:0000313" key="2">
    <source>
        <dbReference type="EMBL" id="CUO26306.1"/>
    </source>
</evidence>
<evidence type="ECO:0000256" key="1">
    <source>
        <dbReference type="SAM" id="SignalP"/>
    </source>
</evidence>
<dbReference type="EMBL" id="WKMC01000003">
    <property type="protein sequence ID" value="MRZ49880.1"/>
    <property type="molecule type" value="Genomic_DNA"/>
</dbReference>
<dbReference type="AlphaFoldDB" id="A0A174DQF5"/>
<feature type="chain" id="PRO_5036301718" evidence="1">
    <location>
        <begin position="21"/>
        <end position="625"/>
    </location>
</feature>
<evidence type="ECO:0000313" key="4">
    <source>
        <dbReference type="Proteomes" id="UP000095455"/>
    </source>
</evidence>
<reference evidence="3 5" key="2">
    <citation type="journal article" date="2019" name="Nat. Med.">
        <title>A library of human gut bacterial isolates paired with longitudinal multiomics data enables mechanistic microbiome research.</title>
        <authorList>
            <person name="Poyet M."/>
            <person name="Groussin M."/>
            <person name="Gibbons S.M."/>
            <person name="Avila-Pacheco J."/>
            <person name="Jiang X."/>
            <person name="Kearney S.M."/>
            <person name="Perrotta A.R."/>
            <person name="Berdy B."/>
            <person name="Zhao S."/>
            <person name="Lieberman T.D."/>
            <person name="Swanson P.K."/>
            <person name="Smith M."/>
            <person name="Roesemann S."/>
            <person name="Alexander J.E."/>
            <person name="Rich S.A."/>
            <person name="Livny J."/>
            <person name="Vlamakis H."/>
            <person name="Clish C."/>
            <person name="Bullock K."/>
            <person name="Deik A."/>
            <person name="Scott J."/>
            <person name="Pierce K.A."/>
            <person name="Xavier R.J."/>
            <person name="Alm E.J."/>
        </authorList>
    </citation>
    <scope>NUCLEOTIDE SEQUENCE [LARGE SCALE GENOMIC DNA]</scope>
    <source>
        <strain evidence="3 5">BIOML-A32</strain>
    </source>
</reference>
<keyword evidence="3" id="KW-0449">Lipoprotein</keyword>
<dbReference type="Pfam" id="PF12771">
    <property type="entry name" value="SusD-like_2"/>
    <property type="match status" value="1"/>
</dbReference>